<sequence>MRKDRLVAVVRAAQNGHDIAYNVLVHHLRGAIFDVHRRKVSSRMTADDWYSDALTVLTKCVDKFDTVTPRAKFSTYFITALSNHAIDLVRSYYTAKANFEKSMVSEANDETGNLFNSGTDTYNPEHIYVLRDMLKTTQIANSPEFREVVLQLLGVSDTQPVITSRRFEQMQYRFKKAMQSAITT</sequence>
<evidence type="ECO:0000259" key="1">
    <source>
        <dbReference type="Pfam" id="PF04542"/>
    </source>
</evidence>
<dbReference type="Proteomes" id="UP000321332">
    <property type="component" value="Chromosome"/>
</dbReference>
<gene>
    <name evidence="2" type="ORF">FGL89_03700</name>
</gene>
<proteinExistence type="predicted"/>
<dbReference type="SUPFAM" id="SSF88946">
    <property type="entry name" value="Sigma2 domain of RNA polymerase sigma factors"/>
    <property type="match status" value="1"/>
</dbReference>
<reference evidence="2 3" key="1">
    <citation type="submission" date="2019-06" db="EMBL/GenBank/DDBJ databases">
        <title>Genome analyses of bacteria isolated from kimchi.</title>
        <authorList>
            <person name="Lee S."/>
            <person name="Ahn S."/>
            <person name="Roh S."/>
        </authorList>
    </citation>
    <scope>NUCLEOTIDE SEQUENCE [LARGE SCALE GENOMIC DNA]</scope>
    <source>
        <strain evidence="2 3">CBA3620</strain>
    </source>
</reference>
<dbReference type="InterPro" id="IPR013325">
    <property type="entry name" value="RNA_pol_sigma_r2"/>
</dbReference>
<dbReference type="GO" id="GO:0006352">
    <property type="term" value="P:DNA-templated transcription initiation"/>
    <property type="evidence" value="ECO:0007669"/>
    <property type="project" value="InterPro"/>
</dbReference>
<organism evidence="2 3">
    <name type="scientific">Leuconostoc carnosum</name>
    <dbReference type="NCBI Taxonomy" id="1252"/>
    <lineage>
        <taxon>Bacteria</taxon>
        <taxon>Bacillati</taxon>
        <taxon>Bacillota</taxon>
        <taxon>Bacilli</taxon>
        <taxon>Lactobacillales</taxon>
        <taxon>Lactobacillaceae</taxon>
        <taxon>Leuconostoc</taxon>
    </lineage>
</organism>
<dbReference type="OMA" id="DVHRRKI"/>
<accession>A0AAE6ILL1</accession>
<dbReference type="Gene3D" id="1.10.1740.10">
    <property type="match status" value="1"/>
</dbReference>
<dbReference type="InterPro" id="IPR007627">
    <property type="entry name" value="RNA_pol_sigma70_r2"/>
</dbReference>
<dbReference type="GO" id="GO:0003700">
    <property type="term" value="F:DNA-binding transcription factor activity"/>
    <property type="evidence" value="ECO:0007669"/>
    <property type="project" value="InterPro"/>
</dbReference>
<dbReference type="GeneID" id="61186836"/>
<evidence type="ECO:0000313" key="2">
    <source>
        <dbReference type="EMBL" id="QEA33316.1"/>
    </source>
</evidence>
<evidence type="ECO:0000313" key="3">
    <source>
        <dbReference type="Proteomes" id="UP000321332"/>
    </source>
</evidence>
<dbReference type="AlphaFoldDB" id="A0AAE6ILL1"/>
<dbReference type="RefSeq" id="WP_014973740.1">
    <property type="nucleotide sequence ID" value="NZ_BPKR01000007.1"/>
</dbReference>
<dbReference type="Pfam" id="PF04542">
    <property type="entry name" value="Sigma70_r2"/>
    <property type="match status" value="1"/>
</dbReference>
<protein>
    <submittedName>
        <fullName evidence="2">Sigma-70 family RNA polymerase sigma factor</fullName>
    </submittedName>
</protein>
<name>A0AAE6ILL1_LEUCA</name>
<feature type="domain" description="RNA polymerase sigma-70 region 2" evidence="1">
    <location>
        <begin position="24"/>
        <end position="91"/>
    </location>
</feature>
<dbReference type="EMBL" id="CP042374">
    <property type="protein sequence ID" value="QEA33316.1"/>
    <property type="molecule type" value="Genomic_DNA"/>
</dbReference>